<evidence type="ECO:0000313" key="6">
    <source>
        <dbReference type="Proteomes" id="UP001610432"/>
    </source>
</evidence>
<feature type="repeat" description="ANK" evidence="3">
    <location>
        <begin position="234"/>
        <end position="258"/>
    </location>
</feature>
<keyword evidence="2 3" id="KW-0040">ANK repeat</keyword>
<feature type="repeat" description="ANK" evidence="3">
    <location>
        <begin position="69"/>
        <end position="101"/>
    </location>
</feature>
<feature type="repeat" description="ANK" evidence="3">
    <location>
        <begin position="268"/>
        <end position="300"/>
    </location>
</feature>
<evidence type="ECO:0000256" key="2">
    <source>
        <dbReference type="ARBA" id="ARBA00023043"/>
    </source>
</evidence>
<sequence length="368" mass="38952">MPARRPRHQLSLCQTNRALYALLNPYLYQHNAQHPPSGCSALWAARNGATRTAQLSLDNGADITSTTEDGWTPLFLASRLGLESVVRILLDNGADPNQPAASPTPTPDSADAGAAGENEFESRSEFKFKGKDGDGDADALNAAARDILVADPEARYGCDWTPLLLASMAGHAGIASALVSSGADVEYADRIGRTALAWAVEHEHVSVVRVLLDGDGDAGARARAMANANARFGNGETALFVAVRRKNEALVELLLERGGADPNVADADGQTALHVARASGHTGIVARLLVGGADSRVENLAGWTALASAAWARDREMVGVLLAYGARDPSVLQNRWLTCAAGRFAAELIVEVHREMKTTWMAAQGFPQ</sequence>
<protein>
    <submittedName>
        <fullName evidence="5">Ankyrin repeat-containing domain protein</fullName>
    </submittedName>
</protein>
<feature type="repeat" description="ANK" evidence="3">
    <location>
        <begin position="158"/>
        <end position="190"/>
    </location>
</feature>
<comment type="caution">
    <text evidence="5">The sequence shown here is derived from an EMBL/GenBank/DDBJ whole genome shotgun (WGS) entry which is preliminary data.</text>
</comment>
<dbReference type="Proteomes" id="UP001610432">
    <property type="component" value="Unassembled WGS sequence"/>
</dbReference>
<feature type="compositionally biased region" description="Low complexity" evidence="4">
    <location>
        <begin position="99"/>
        <end position="112"/>
    </location>
</feature>
<organism evidence="5 6">
    <name type="scientific">Aspergillus lucknowensis</name>
    <dbReference type="NCBI Taxonomy" id="176173"/>
    <lineage>
        <taxon>Eukaryota</taxon>
        <taxon>Fungi</taxon>
        <taxon>Dikarya</taxon>
        <taxon>Ascomycota</taxon>
        <taxon>Pezizomycotina</taxon>
        <taxon>Eurotiomycetes</taxon>
        <taxon>Eurotiomycetidae</taxon>
        <taxon>Eurotiales</taxon>
        <taxon>Aspergillaceae</taxon>
        <taxon>Aspergillus</taxon>
        <taxon>Aspergillus subgen. Nidulantes</taxon>
    </lineage>
</organism>
<reference evidence="5 6" key="1">
    <citation type="submission" date="2024-07" db="EMBL/GenBank/DDBJ databases">
        <title>Section-level genome sequencing and comparative genomics of Aspergillus sections Usti and Cavernicolus.</title>
        <authorList>
            <consortium name="Lawrence Berkeley National Laboratory"/>
            <person name="Nybo J.L."/>
            <person name="Vesth T.C."/>
            <person name="Theobald S."/>
            <person name="Frisvad J.C."/>
            <person name="Larsen T.O."/>
            <person name="Kjaerboelling I."/>
            <person name="Rothschild-Mancinelli K."/>
            <person name="Lyhne E.K."/>
            <person name="Kogle M.E."/>
            <person name="Barry K."/>
            <person name="Clum A."/>
            <person name="Na H."/>
            <person name="Ledsgaard L."/>
            <person name="Lin J."/>
            <person name="Lipzen A."/>
            <person name="Kuo A."/>
            <person name="Riley R."/>
            <person name="Mondo S."/>
            <person name="Labutti K."/>
            <person name="Haridas S."/>
            <person name="Pangalinan J."/>
            <person name="Salamov A.A."/>
            <person name="Simmons B.A."/>
            <person name="Magnuson J.K."/>
            <person name="Chen J."/>
            <person name="Drula E."/>
            <person name="Henrissat B."/>
            <person name="Wiebenga A."/>
            <person name="Lubbers R.J."/>
            <person name="Gomes A.C."/>
            <person name="Macurrencykelacurrency M.R."/>
            <person name="Stajich J."/>
            <person name="Grigoriev I.V."/>
            <person name="Mortensen U.H."/>
            <person name="De Vries R.P."/>
            <person name="Baker S.E."/>
            <person name="Andersen M.R."/>
        </authorList>
    </citation>
    <scope>NUCLEOTIDE SEQUENCE [LARGE SCALE GENOMIC DNA]</scope>
    <source>
        <strain evidence="5 6">CBS 449.75</strain>
    </source>
</reference>
<dbReference type="GeneID" id="98148462"/>
<gene>
    <name evidence="5" type="ORF">BJX67DRAFT_383126</name>
</gene>
<keyword evidence="1" id="KW-0677">Repeat</keyword>
<dbReference type="SMART" id="SM00248">
    <property type="entry name" value="ANK"/>
    <property type="match status" value="7"/>
</dbReference>
<dbReference type="SUPFAM" id="SSF48403">
    <property type="entry name" value="Ankyrin repeat"/>
    <property type="match status" value="1"/>
</dbReference>
<dbReference type="InterPro" id="IPR036770">
    <property type="entry name" value="Ankyrin_rpt-contain_sf"/>
</dbReference>
<dbReference type="RefSeq" id="XP_070884110.1">
    <property type="nucleotide sequence ID" value="XM_071033390.1"/>
</dbReference>
<evidence type="ECO:0000256" key="3">
    <source>
        <dbReference type="PROSITE-ProRule" id="PRU00023"/>
    </source>
</evidence>
<proteinExistence type="predicted"/>
<accession>A0ABR4LKR0</accession>
<dbReference type="PANTHER" id="PTHR24198:SF165">
    <property type="entry name" value="ANKYRIN REPEAT-CONTAINING PROTEIN-RELATED"/>
    <property type="match status" value="1"/>
</dbReference>
<dbReference type="PROSITE" id="PS50297">
    <property type="entry name" value="ANK_REP_REGION"/>
    <property type="match status" value="4"/>
</dbReference>
<feature type="region of interest" description="Disordered" evidence="4">
    <location>
        <begin position="93"/>
        <end position="131"/>
    </location>
</feature>
<dbReference type="PANTHER" id="PTHR24198">
    <property type="entry name" value="ANKYRIN REPEAT AND PROTEIN KINASE DOMAIN-CONTAINING PROTEIN"/>
    <property type="match status" value="1"/>
</dbReference>
<dbReference type="Pfam" id="PF12796">
    <property type="entry name" value="Ank_2"/>
    <property type="match status" value="3"/>
</dbReference>
<name>A0ABR4LKR0_9EURO</name>
<evidence type="ECO:0000256" key="1">
    <source>
        <dbReference type="ARBA" id="ARBA00022737"/>
    </source>
</evidence>
<dbReference type="InterPro" id="IPR002110">
    <property type="entry name" value="Ankyrin_rpt"/>
</dbReference>
<feature type="repeat" description="ANK" evidence="3">
    <location>
        <begin position="191"/>
        <end position="223"/>
    </location>
</feature>
<feature type="compositionally biased region" description="Basic and acidic residues" evidence="4">
    <location>
        <begin position="120"/>
        <end position="131"/>
    </location>
</feature>
<dbReference type="PROSITE" id="PS50088">
    <property type="entry name" value="ANK_REPEAT"/>
    <property type="match status" value="5"/>
</dbReference>
<dbReference type="EMBL" id="JBFXLQ010000034">
    <property type="protein sequence ID" value="KAL2865131.1"/>
    <property type="molecule type" value="Genomic_DNA"/>
</dbReference>
<evidence type="ECO:0000313" key="5">
    <source>
        <dbReference type="EMBL" id="KAL2865131.1"/>
    </source>
</evidence>
<dbReference type="Gene3D" id="1.25.40.20">
    <property type="entry name" value="Ankyrin repeat-containing domain"/>
    <property type="match status" value="3"/>
</dbReference>
<keyword evidence="6" id="KW-1185">Reference proteome</keyword>
<evidence type="ECO:0000256" key="4">
    <source>
        <dbReference type="SAM" id="MobiDB-lite"/>
    </source>
</evidence>